<gene>
    <name evidence="4" type="ORF">IKC_06294</name>
</gene>
<evidence type="ECO:0000259" key="3">
    <source>
        <dbReference type="SMART" id="SM00470"/>
    </source>
</evidence>
<dbReference type="InterPro" id="IPR050336">
    <property type="entry name" value="Chromosome_partition/occlusion"/>
</dbReference>
<proteinExistence type="predicted"/>
<evidence type="ECO:0000313" key="5">
    <source>
        <dbReference type="Proteomes" id="UP000014028"/>
    </source>
</evidence>
<dbReference type="Pfam" id="PF02195">
    <property type="entry name" value="ParB_N"/>
    <property type="match status" value="1"/>
</dbReference>
<reference evidence="4 5" key="1">
    <citation type="submission" date="2012-12" db="EMBL/GenBank/DDBJ databases">
        <title>The Genome Sequence of Bacillus cereus VD184.</title>
        <authorList>
            <consortium name="The Broad Institute Genome Sequencing Platform"/>
            <consortium name="The Broad Institute Genome Sequencing Center for Infectious Disease"/>
            <person name="Feldgarden M."/>
            <person name="Van der Auwera G.A."/>
            <person name="Mahillon J."/>
            <person name="Duprez V."/>
            <person name="Timmery S."/>
            <person name="Mattelet C."/>
            <person name="Dierick K."/>
            <person name="Sun M."/>
            <person name="Yu Z."/>
            <person name="Zhu L."/>
            <person name="Hu X."/>
            <person name="Shank E.B."/>
            <person name="Swiecicka I."/>
            <person name="Hansen B.M."/>
            <person name="Andrup L."/>
            <person name="Walker B."/>
            <person name="Young S.K."/>
            <person name="Zeng Q."/>
            <person name="Gargeya S."/>
            <person name="Fitzgerald M."/>
            <person name="Haas B."/>
            <person name="Abouelleil A."/>
            <person name="Alvarado L."/>
            <person name="Arachchi H.M."/>
            <person name="Berlin A.M."/>
            <person name="Chapman S.B."/>
            <person name="Dewar J."/>
            <person name="Goldberg J."/>
            <person name="Griggs A."/>
            <person name="Gujja S."/>
            <person name="Hansen M."/>
            <person name="Howarth C."/>
            <person name="Imamovic A."/>
            <person name="Larimer J."/>
            <person name="McCowan C."/>
            <person name="Murphy C."/>
            <person name="Neiman D."/>
            <person name="Pearson M."/>
            <person name="Priest M."/>
            <person name="Roberts A."/>
            <person name="Saif S."/>
            <person name="Shea T."/>
            <person name="Sisk P."/>
            <person name="Sykes S."/>
            <person name="Wortman J."/>
            <person name="Nusbaum C."/>
            <person name="Birren B."/>
        </authorList>
    </citation>
    <scope>NUCLEOTIDE SEQUENCE [LARGE SCALE GENOMIC DNA]</scope>
    <source>
        <strain evidence="4 5">VD184</strain>
    </source>
</reference>
<dbReference type="Gene3D" id="3.90.1530.10">
    <property type="entry name" value="Conserved hypothetical protein from pyrococcus furiosus pfu- 392566-001, ParB domain"/>
    <property type="match status" value="1"/>
</dbReference>
<evidence type="ECO:0000256" key="2">
    <source>
        <dbReference type="SAM" id="Coils"/>
    </source>
</evidence>
<dbReference type="CDD" id="cd16410">
    <property type="entry name" value="ParB_N_like"/>
    <property type="match status" value="1"/>
</dbReference>
<dbReference type="AlphaFoldDB" id="A0A9W5R270"/>
<dbReference type="InterPro" id="IPR036086">
    <property type="entry name" value="ParB/Sulfiredoxin_sf"/>
</dbReference>
<dbReference type="RefSeq" id="WP_016123580.1">
    <property type="nucleotide sequence ID" value="NZ_KB976837.1"/>
</dbReference>
<sequence>MLIDIHKIKVSDRIRKEFGNIEELAMDIKENGLINPPVVTPDHELIAGERRLRACKHLNYQQIEVRVMSVRDYEHKLKIEIGENEHRKEFTFSERMAWARELERVESAKARERQGARTDLNIVENFPQGKVRDVVAEKIGIGSGKQYEKAKFITEHADSSTIAQLDNQEISIHKAYTELQKKMKEKDKLLHQETERRKRAEQEVFAARKSEELTRKQFEEQEPQIIEKEVPVEPKEHINIINELNNKLEKLQEELQYHREQSESLQQENEELKQDHDALDYVPEWNIDTFCYELEEFAKNGSFGCQQTRAIMEASPTVKAHLHRYMTTINQSMKKLENTLASDIINV</sequence>
<dbReference type="SMART" id="SM00470">
    <property type="entry name" value="ParB"/>
    <property type="match status" value="1"/>
</dbReference>
<feature type="domain" description="ParB-like N-terminal" evidence="3">
    <location>
        <begin position="1"/>
        <end position="85"/>
    </location>
</feature>
<evidence type="ECO:0000256" key="1">
    <source>
        <dbReference type="ARBA" id="ARBA00023125"/>
    </source>
</evidence>
<dbReference type="GO" id="GO:0045881">
    <property type="term" value="P:positive regulation of sporulation resulting in formation of a cellular spore"/>
    <property type="evidence" value="ECO:0007669"/>
    <property type="project" value="TreeGrafter"/>
</dbReference>
<feature type="coiled-coil region" evidence="2">
    <location>
        <begin position="234"/>
        <end position="282"/>
    </location>
</feature>
<dbReference type="PANTHER" id="PTHR33375">
    <property type="entry name" value="CHROMOSOME-PARTITIONING PROTEIN PARB-RELATED"/>
    <property type="match status" value="1"/>
</dbReference>
<dbReference type="PANTHER" id="PTHR33375:SF1">
    <property type="entry name" value="CHROMOSOME-PARTITIONING PROTEIN PARB-RELATED"/>
    <property type="match status" value="1"/>
</dbReference>
<dbReference type="GO" id="GO:0007059">
    <property type="term" value="P:chromosome segregation"/>
    <property type="evidence" value="ECO:0007669"/>
    <property type="project" value="TreeGrafter"/>
</dbReference>
<dbReference type="GO" id="GO:0005694">
    <property type="term" value="C:chromosome"/>
    <property type="evidence" value="ECO:0007669"/>
    <property type="project" value="TreeGrafter"/>
</dbReference>
<evidence type="ECO:0000313" key="4">
    <source>
        <dbReference type="EMBL" id="EOQ04917.1"/>
    </source>
</evidence>
<comment type="caution">
    <text evidence="4">The sequence shown here is derived from an EMBL/GenBank/DDBJ whole genome shotgun (WGS) entry which is preliminary data.</text>
</comment>
<keyword evidence="2" id="KW-0175">Coiled coil</keyword>
<protein>
    <submittedName>
        <fullName evidence="4">ParB-like partition protein</fullName>
    </submittedName>
</protein>
<dbReference type="GO" id="GO:0003677">
    <property type="term" value="F:DNA binding"/>
    <property type="evidence" value="ECO:0007669"/>
    <property type="project" value="UniProtKB-KW"/>
</dbReference>
<accession>A0A9W5R270</accession>
<feature type="coiled-coil region" evidence="2">
    <location>
        <begin position="176"/>
        <end position="203"/>
    </location>
</feature>
<dbReference type="SUPFAM" id="SSF110849">
    <property type="entry name" value="ParB/Sulfiredoxin"/>
    <property type="match status" value="1"/>
</dbReference>
<dbReference type="Proteomes" id="UP000014028">
    <property type="component" value="Unassembled WGS sequence"/>
</dbReference>
<dbReference type="InterPro" id="IPR003115">
    <property type="entry name" value="ParB_N"/>
</dbReference>
<dbReference type="EMBL" id="AHFK01000081">
    <property type="protein sequence ID" value="EOQ04917.1"/>
    <property type="molecule type" value="Genomic_DNA"/>
</dbReference>
<keyword evidence="1" id="KW-0238">DNA-binding</keyword>
<organism evidence="4 5">
    <name type="scientific">Bacillus cereus VD184</name>
    <dbReference type="NCBI Taxonomy" id="1053242"/>
    <lineage>
        <taxon>Bacteria</taxon>
        <taxon>Bacillati</taxon>
        <taxon>Bacillota</taxon>
        <taxon>Bacilli</taxon>
        <taxon>Bacillales</taxon>
        <taxon>Bacillaceae</taxon>
        <taxon>Bacillus</taxon>
        <taxon>Bacillus cereus group</taxon>
    </lineage>
</organism>
<name>A0A9W5R270_BACCE</name>